<reference evidence="1" key="1">
    <citation type="submission" date="2022-08" db="EMBL/GenBank/DDBJ databases">
        <authorList>
            <person name="Kallberg Y."/>
            <person name="Tangrot J."/>
            <person name="Rosling A."/>
        </authorList>
    </citation>
    <scope>NUCLEOTIDE SEQUENCE</scope>
    <source>
        <strain evidence="1">Wild A</strain>
    </source>
</reference>
<dbReference type="OrthoDB" id="2370033at2759"/>
<keyword evidence="2" id="KW-1185">Reference proteome</keyword>
<accession>A0A9W4SD89</accession>
<name>A0A9W4SD89_9GLOM</name>
<protein>
    <submittedName>
        <fullName evidence="1">15060_t:CDS:1</fullName>
    </submittedName>
</protein>
<proteinExistence type="predicted"/>
<evidence type="ECO:0000313" key="1">
    <source>
        <dbReference type="EMBL" id="CAI2165105.1"/>
    </source>
</evidence>
<comment type="caution">
    <text evidence="1">The sequence shown here is derived from an EMBL/GenBank/DDBJ whole genome shotgun (WGS) entry which is preliminary data.</text>
</comment>
<dbReference type="AlphaFoldDB" id="A0A9W4SD89"/>
<gene>
    <name evidence="1" type="ORF">FWILDA_LOCUS1905</name>
</gene>
<dbReference type="Proteomes" id="UP001153678">
    <property type="component" value="Unassembled WGS sequence"/>
</dbReference>
<sequence length="337" mass="39077">MELWRVNINPDELMLNMFDVNIEKELGGDKMSVTMKISSWFPNELNEKYLHIIVELPEYRINFKSCTDRKEPVPMDKVIFKEGFFELEAKNLLEEQPQRKLNVVYERKHHHKVPLQKFIGVMKCPQCLQDDEEERALFIDYDVVIPFHRNYHEKLVHGISIGNLKSPNKNACTISLLIRMKKKSKENFKGFTLLLQNMDQNLFDKGLKGCASVTKYTCINTDANNHLIDYAICRLINDHRVSINPNTPFGSGIIVEDLSYVGSNSYKKIYVKKSGTTVVAEDIMTDEWSSDHHLVLQEILVLPIFDENYRLLGILHGGNEQACYMVPIEIIKELIIK</sequence>
<organism evidence="1 2">
    <name type="scientific">Funneliformis geosporum</name>
    <dbReference type="NCBI Taxonomy" id="1117311"/>
    <lineage>
        <taxon>Eukaryota</taxon>
        <taxon>Fungi</taxon>
        <taxon>Fungi incertae sedis</taxon>
        <taxon>Mucoromycota</taxon>
        <taxon>Glomeromycotina</taxon>
        <taxon>Glomeromycetes</taxon>
        <taxon>Glomerales</taxon>
        <taxon>Glomeraceae</taxon>
        <taxon>Funneliformis</taxon>
    </lineage>
</organism>
<dbReference type="EMBL" id="CAMKVN010000197">
    <property type="protein sequence ID" value="CAI2165105.1"/>
    <property type="molecule type" value="Genomic_DNA"/>
</dbReference>
<evidence type="ECO:0000313" key="2">
    <source>
        <dbReference type="Proteomes" id="UP001153678"/>
    </source>
</evidence>